<comment type="caution">
    <text evidence="1">The sequence shown here is derived from an EMBL/GenBank/DDBJ whole genome shotgun (WGS) entry which is preliminary data.</text>
</comment>
<dbReference type="InterPro" id="IPR038590">
    <property type="entry name" value="YaeQ_sf"/>
</dbReference>
<dbReference type="Pfam" id="PF07152">
    <property type="entry name" value="YaeQ"/>
    <property type="match status" value="1"/>
</dbReference>
<gene>
    <name evidence="1" type="ORF">NSPZN2_30386</name>
</gene>
<dbReference type="Gene3D" id="3.10.640.10">
    <property type="entry name" value="Restriction endonuclease-like alpha-beta roll domain"/>
    <property type="match status" value="1"/>
</dbReference>
<proteinExistence type="predicted"/>
<dbReference type="EMBL" id="CAJNBJ010000016">
    <property type="protein sequence ID" value="CAE6755570.1"/>
    <property type="molecule type" value="Genomic_DNA"/>
</dbReference>
<dbReference type="CDD" id="cd22368">
    <property type="entry name" value="YaeQ-like"/>
    <property type="match status" value="1"/>
</dbReference>
<dbReference type="PIRSF" id="PIRSF011484">
    <property type="entry name" value="YaeQ"/>
    <property type="match status" value="1"/>
</dbReference>
<protein>
    <recommendedName>
        <fullName evidence="3">YaeQ family protein</fullName>
    </recommendedName>
</protein>
<dbReference type="RefSeq" id="WP_213042552.1">
    <property type="nucleotide sequence ID" value="NZ_CAJNBJ010000016.1"/>
</dbReference>
<dbReference type="InterPro" id="IPR009822">
    <property type="entry name" value="YaeQ"/>
</dbReference>
<evidence type="ECO:0000313" key="1">
    <source>
        <dbReference type="EMBL" id="CAE6755570.1"/>
    </source>
</evidence>
<sequence length="184" mass="20556">MAPNATIFKAVLHLADVDRHYYEDHTVTLARHPSETDERMMVRLLAFARHAHDALSFGRGLSSEDEPALWQKDLTGLIELWIEVGLPDDRAVRQACGRAKQVCVYTYGGRAADQWWKQQEAALDRLNNLTVLNLSPEGSRALAGLAQRQMDLHCTIQDGQVLIGDGTHAAQIELTTWKAAVTDR</sequence>
<evidence type="ECO:0000313" key="2">
    <source>
        <dbReference type="Proteomes" id="UP000675880"/>
    </source>
</evidence>
<dbReference type="PANTHER" id="PTHR38784:SF1">
    <property type="entry name" value="SUCROSE PHOSPHORYLASE"/>
    <property type="match status" value="1"/>
</dbReference>
<dbReference type="Proteomes" id="UP000675880">
    <property type="component" value="Unassembled WGS sequence"/>
</dbReference>
<dbReference type="SUPFAM" id="SSF52980">
    <property type="entry name" value="Restriction endonuclease-like"/>
    <property type="match status" value="1"/>
</dbReference>
<organism evidence="1 2">
    <name type="scientific">Nitrospira defluvii</name>
    <dbReference type="NCBI Taxonomy" id="330214"/>
    <lineage>
        <taxon>Bacteria</taxon>
        <taxon>Pseudomonadati</taxon>
        <taxon>Nitrospirota</taxon>
        <taxon>Nitrospiria</taxon>
        <taxon>Nitrospirales</taxon>
        <taxon>Nitrospiraceae</taxon>
        <taxon>Nitrospira</taxon>
    </lineage>
</organism>
<name>A0ABN7LKI0_9BACT</name>
<dbReference type="PANTHER" id="PTHR38784">
    <property type="entry name" value="SUCROSE PHOSPHORYLASE"/>
    <property type="match status" value="1"/>
</dbReference>
<keyword evidence="2" id="KW-1185">Reference proteome</keyword>
<evidence type="ECO:0008006" key="3">
    <source>
        <dbReference type="Google" id="ProtNLM"/>
    </source>
</evidence>
<reference evidence="1 2" key="1">
    <citation type="submission" date="2021-02" db="EMBL/GenBank/DDBJ databases">
        <authorList>
            <person name="Han P."/>
        </authorList>
    </citation>
    <scope>NUCLEOTIDE SEQUENCE [LARGE SCALE GENOMIC DNA]</scope>
    <source>
        <strain evidence="1">Candidatus Nitrospira sp. ZN2</strain>
    </source>
</reference>
<accession>A0ABN7LKI0</accession>
<dbReference type="InterPro" id="IPR011335">
    <property type="entry name" value="Restrct_endonuc-II-like"/>
</dbReference>
<dbReference type="SMART" id="SM01322">
    <property type="entry name" value="YaeQ"/>
    <property type="match status" value="1"/>
</dbReference>